<keyword evidence="1" id="KW-1133">Transmembrane helix</keyword>
<dbReference type="Proteomes" id="UP000031561">
    <property type="component" value="Unassembled WGS sequence"/>
</dbReference>
<keyword evidence="1" id="KW-0472">Membrane</keyword>
<keyword evidence="1" id="KW-0812">Transmembrane</keyword>
<name>A0ABD4SYR7_9CYAN</name>
<evidence type="ECO:0000313" key="2">
    <source>
        <dbReference type="EMBL" id="MCM1981498.1"/>
    </source>
</evidence>
<dbReference type="RefSeq" id="WP_166279072.1">
    <property type="nucleotide sequence ID" value="NZ_JTHE03000009.1"/>
</dbReference>
<reference evidence="2 3" key="1">
    <citation type="journal article" date="2015" name="Genome Announc.">
        <title>Draft Genome Sequence of Filamentous Marine Cyanobacterium Lyngbya confervoides Strain BDU141951.</title>
        <authorList>
            <person name="Chandrababunaidu M.M."/>
            <person name="Sen D."/>
            <person name="Tripathy S."/>
        </authorList>
    </citation>
    <scope>NUCLEOTIDE SEQUENCE [LARGE SCALE GENOMIC DNA]</scope>
    <source>
        <strain evidence="2 3">BDU141951</strain>
    </source>
</reference>
<gene>
    <name evidence="2" type="ORF">QQ91_0001465</name>
</gene>
<evidence type="ECO:0000313" key="3">
    <source>
        <dbReference type="Proteomes" id="UP000031561"/>
    </source>
</evidence>
<feature type="transmembrane region" description="Helical" evidence="1">
    <location>
        <begin position="17"/>
        <end position="38"/>
    </location>
</feature>
<protein>
    <recommendedName>
        <fullName evidence="4">Prepilin-type N-terminal cleavage/methylation domain-containing protein</fullName>
    </recommendedName>
</protein>
<accession>A0ABD4SYR7</accession>
<proteinExistence type="predicted"/>
<organism evidence="2 3">
    <name type="scientific">Lyngbya confervoides BDU141951</name>
    <dbReference type="NCBI Taxonomy" id="1574623"/>
    <lineage>
        <taxon>Bacteria</taxon>
        <taxon>Bacillati</taxon>
        <taxon>Cyanobacteriota</taxon>
        <taxon>Cyanophyceae</taxon>
        <taxon>Oscillatoriophycideae</taxon>
        <taxon>Oscillatoriales</taxon>
        <taxon>Microcoleaceae</taxon>
        <taxon>Lyngbya</taxon>
    </lineage>
</organism>
<evidence type="ECO:0008006" key="4">
    <source>
        <dbReference type="Google" id="ProtNLM"/>
    </source>
</evidence>
<dbReference type="AlphaFoldDB" id="A0ABD4SYR7"/>
<evidence type="ECO:0000256" key="1">
    <source>
        <dbReference type="SAM" id="Phobius"/>
    </source>
</evidence>
<dbReference type="EMBL" id="JTHE03000009">
    <property type="protein sequence ID" value="MCM1981498.1"/>
    <property type="molecule type" value="Genomic_DNA"/>
</dbReference>
<dbReference type="InterPro" id="IPR012902">
    <property type="entry name" value="N_methyl_site"/>
</dbReference>
<dbReference type="PROSITE" id="PS00409">
    <property type="entry name" value="PROKAR_NTER_METHYL"/>
    <property type="match status" value="1"/>
</dbReference>
<sequence>MTHRHLAHLQGFSLPEVLLSLGGSSIILILCGLGLSTVSQINQHERTHLHPQQELTRALDFLSAEIHQAQALESVPPAASQYHHHVENAADPLLILKMPQLPRDERVVYFVAPASTPWKGPKAIYRWGPAWDEAGQYQSAPPSHWSIQLIADQIAEAAVPAECPTGTVLPTTPTGISVCMNPAGSIAKITAHRSPEADPVSTKAFTRLKLPPF</sequence>
<comment type="caution">
    <text evidence="2">The sequence shown here is derived from an EMBL/GenBank/DDBJ whole genome shotgun (WGS) entry which is preliminary data.</text>
</comment>
<keyword evidence="3" id="KW-1185">Reference proteome</keyword>